<keyword evidence="1" id="KW-0732">Signal</keyword>
<feature type="disulfide bond" evidence="5">
    <location>
        <begin position="804"/>
        <end position="814"/>
    </location>
</feature>
<dbReference type="InterPro" id="IPR036772">
    <property type="entry name" value="SRCR-like_dom_sf"/>
</dbReference>
<feature type="non-terminal residue" evidence="7">
    <location>
        <position position="1154"/>
    </location>
</feature>
<feature type="disulfide bond" evidence="5">
    <location>
        <begin position="909"/>
        <end position="919"/>
    </location>
</feature>
<dbReference type="PANTHER" id="PTHR19331">
    <property type="entry name" value="SCAVENGER RECEPTOR DOMAIN-CONTAINING"/>
    <property type="match status" value="1"/>
</dbReference>
<feature type="non-terminal residue" evidence="7">
    <location>
        <position position="1"/>
    </location>
</feature>
<proteinExistence type="predicted"/>
<comment type="caution">
    <text evidence="7">The sequence shown here is derived from an EMBL/GenBank/DDBJ whole genome shotgun (WGS) entry which is preliminary data.</text>
</comment>
<feature type="disulfide bond" evidence="5">
    <location>
        <begin position="1010"/>
        <end position="1020"/>
    </location>
</feature>
<keyword evidence="8" id="KW-1185">Reference proteome</keyword>
<evidence type="ECO:0000256" key="1">
    <source>
        <dbReference type="ARBA" id="ARBA00022729"/>
    </source>
</evidence>
<evidence type="ECO:0000256" key="4">
    <source>
        <dbReference type="ARBA" id="ARBA00023180"/>
    </source>
</evidence>
<feature type="domain" description="SRCR" evidence="6">
    <location>
        <begin position="204"/>
        <end position="305"/>
    </location>
</feature>
<dbReference type="PANTHER" id="PTHR19331:SF465">
    <property type="entry name" value="EGG PEPTIDE SPERACT RECEPTOR"/>
    <property type="match status" value="1"/>
</dbReference>
<feature type="disulfide bond" evidence="5">
    <location>
        <begin position="653"/>
        <end position="717"/>
    </location>
</feature>
<feature type="domain" description="SRCR" evidence="6">
    <location>
        <begin position="732"/>
        <end position="836"/>
    </location>
</feature>
<evidence type="ECO:0000256" key="5">
    <source>
        <dbReference type="PROSITE-ProRule" id="PRU00196"/>
    </source>
</evidence>
<feature type="domain" description="SRCR" evidence="6">
    <location>
        <begin position="308"/>
        <end position="411"/>
    </location>
</feature>
<feature type="disulfide bond" evidence="5">
    <location>
        <begin position="243"/>
        <end position="304"/>
    </location>
</feature>
<feature type="disulfide bond" evidence="5">
    <location>
        <begin position="596"/>
        <end position="606"/>
    </location>
</feature>
<feature type="disulfide bond" evidence="5">
    <location>
        <begin position="71"/>
        <end position="81"/>
    </location>
</feature>
<dbReference type="Gene3D" id="3.10.250.10">
    <property type="entry name" value="SRCR-like domain"/>
    <property type="match status" value="9"/>
</dbReference>
<dbReference type="EMBL" id="CALNXI010000727">
    <property type="protein sequence ID" value="CAH3041080.1"/>
    <property type="molecule type" value="Genomic_DNA"/>
</dbReference>
<name>A0ABN8N1R8_9CNID</name>
<dbReference type="SMART" id="SM00202">
    <property type="entry name" value="SR"/>
    <property type="match status" value="9"/>
</dbReference>
<feature type="disulfide bond" evidence="5">
    <location>
        <begin position="230"/>
        <end position="294"/>
    </location>
</feature>
<feature type="domain" description="SRCR" evidence="6">
    <location>
        <begin position="628"/>
        <end position="729"/>
    </location>
</feature>
<protein>
    <recommendedName>
        <fullName evidence="6">SRCR domain-containing protein</fullName>
    </recommendedName>
</protein>
<gene>
    <name evidence="7" type="ORF">PEVE_00040169</name>
</gene>
<sequence length="1154" mass="128406">DVRLVGGDFPFEGRVEVLYNKTWGTVCDDGWDLTDANVACRQLGFPGAVKVFHSATFGRGNGPIWMDNVQCTGKENSLAECGHGGWGVLRSCYHWEDAGVMCYPGSKKNPMCYPEDIKIFQRFLPTTWISSQNSGVNLTGCQTIKYRSMTAQLTSQTLPIVSGPFGIFCVLRHPNHFVLAGANNRNVIITYRFLAAPVQANRAVRLADGTDSILEGRVEVFHDGTWGTVCDDGWDLTDANVVCRELGSGLAVKVYSSATFGKGKGKIWMDDVLCTGIERSLAECRHNGWGKNNCDHSEDVGIVCDPAVRLVGESEVAPHRGRVEVFYKGSWGRVCGYGWDLTEAKVVCRQLGFERTLKAASQTSDSEEQKGKIWMNNVRCTGRENLLRECWNGRWRGENCYNDEDASVVCNYAARLVHGRSHGEGLVQVYANGTWVWVCADQWDKQAAEVACRMMGFDGSTASSLEYENEKKMEVRLWLNNIKCTGKESTLLLCHHGISVESQNCKGKRKAGVKCKPKAHLVVDNSIEPHGSKGRVEVFYNGTWGPVCGDYHWDFTDANIVCRQLGFPGALVTARTSQSRRRASGQREMWFRSPRCEGNEMDLTNCYHNGWSSYCYDRKEAYVKCITARLVGGQTPSEGLVQVYHNNTWGWVCADHWNKRNADVACRMMDFNGSLSLNFSHKDVKTNFKVWLNKMNCFGNESSLFECRHDGLGSHNCEPGLRKAGVICRSKVRLVGGRNVSSQGRVELFYNGTWGTVCGYNWKLRDANVVCHQLGFEGAQSALIKTQTVFGRGKGNIWYFQLRCIGNESSLTDCGQGVWYSSSCSYHSDDAGVVCRTARLVEGRQSPREGLVQVYYNKTWGWVCADQWDKKDADVACRMMDFNGSLSAFYDSEKIMQIKPAVWLNNMQCTGKESSLFFCKHGGLGSHDCKAKAGVICRPKVRLVGWGNDSSQGRVEVYVNGTWGGVCRYGNYWDLKGANVVCRQLGFKGAVAATTSSDFRQKKLIFNLQCKGNEMSLTKCEHVVAPKGGKYCLYDAAACVVCITEKGQYTNSSDEKTAGSKGLWHKVSYTPVCFGTKDDQFGRFFVPSSGNLAALKLVHLYGYVSCDPKSNTRWSYWGCAGPEVNVVVTNSTNHVLLPADEFSSNSVTKWFNIP</sequence>
<dbReference type="Proteomes" id="UP001159427">
    <property type="component" value="Unassembled WGS sequence"/>
</dbReference>
<organism evidence="7 8">
    <name type="scientific">Porites evermanni</name>
    <dbReference type="NCBI Taxonomy" id="104178"/>
    <lineage>
        <taxon>Eukaryota</taxon>
        <taxon>Metazoa</taxon>
        <taxon>Cnidaria</taxon>
        <taxon>Anthozoa</taxon>
        <taxon>Hexacorallia</taxon>
        <taxon>Scleractinia</taxon>
        <taxon>Fungiina</taxon>
        <taxon>Poritidae</taxon>
        <taxon>Porites</taxon>
    </lineage>
</organism>
<reference evidence="7 8" key="1">
    <citation type="submission" date="2022-05" db="EMBL/GenBank/DDBJ databases">
        <authorList>
            <consortium name="Genoscope - CEA"/>
            <person name="William W."/>
        </authorList>
    </citation>
    <scope>NUCLEOTIDE SEQUENCE [LARGE SCALE GENOMIC DNA]</scope>
</reference>
<dbReference type="PROSITE" id="PS00420">
    <property type="entry name" value="SRCR_1"/>
    <property type="match status" value="2"/>
</dbReference>
<dbReference type="SUPFAM" id="SSF56487">
    <property type="entry name" value="SRCR-like"/>
    <property type="match status" value="9"/>
</dbReference>
<accession>A0ABN8N1R8</accession>
<dbReference type="PROSITE" id="PS50287">
    <property type="entry name" value="SRCR_2"/>
    <property type="match status" value="9"/>
</dbReference>
<feature type="domain" description="SRCR" evidence="6">
    <location>
        <begin position="2"/>
        <end position="103"/>
    </location>
</feature>
<feature type="domain" description="SRCR" evidence="6">
    <location>
        <begin position="519"/>
        <end position="626"/>
    </location>
</feature>
<evidence type="ECO:0000256" key="2">
    <source>
        <dbReference type="ARBA" id="ARBA00022737"/>
    </source>
</evidence>
<keyword evidence="3 5" id="KW-1015">Disulfide bond</keyword>
<keyword evidence="4" id="KW-0325">Glycoprotein</keyword>
<dbReference type="InterPro" id="IPR001190">
    <property type="entry name" value="SRCR"/>
</dbReference>
<evidence type="ECO:0000313" key="8">
    <source>
        <dbReference type="Proteomes" id="UP001159427"/>
    </source>
</evidence>
<evidence type="ECO:0000259" key="6">
    <source>
        <dbReference type="PROSITE" id="PS50287"/>
    </source>
</evidence>
<evidence type="ECO:0000256" key="3">
    <source>
        <dbReference type="ARBA" id="ARBA00023157"/>
    </source>
</evidence>
<feature type="domain" description="SRCR" evidence="6">
    <location>
        <begin position="838"/>
        <end position="938"/>
    </location>
</feature>
<feature type="domain" description="SRCR" evidence="6">
    <location>
        <begin position="941"/>
        <end position="1043"/>
    </location>
</feature>
<feature type="disulfide bond" evidence="5">
    <location>
        <begin position="380"/>
        <end position="390"/>
    </location>
</feature>
<dbReference type="PRINTS" id="PR00258">
    <property type="entry name" value="SPERACTRCPTR"/>
</dbReference>
<dbReference type="Pfam" id="PF00530">
    <property type="entry name" value="SRCR"/>
    <property type="match status" value="9"/>
</dbReference>
<keyword evidence="2" id="KW-0677">Repeat</keyword>
<feature type="disulfide bond" evidence="5">
    <location>
        <begin position="274"/>
        <end position="284"/>
    </location>
</feature>
<feature type="disulfide bond" evidence="5">
    <location>
        <begin position="697"/>
        <end position="707"/>
    </location>
</feature>
<evidence type="ECO:0000313" key="7">
    <source>
        <dbReference type="EMBL" id="CAH3041080.1"/>
    </source>
</evidence>
<feature type="disulfide bond" evidence="5">
    <location>
        <begin position="484"/>
        <end position="494"/>
    </location>
</feature>
<comment type="caution">
    <text evidence="5">Lacks conserved residue(s) required for the propagation of feature annotation.</text>
</comment>
<feature type="domain" description="SRCR" evidence="6">
    <location>
        <begin position="414"/>
        <end position="516"/>
    </location>
</feature>